<feature type="region of interest" description="Disordered" evidence="1">
    <location>
        <begin position="23"/>
        <end position="42"/>
    </location>
</feature>
<reference evidence="3 4" key="1">
    <citation type="submission" date="2023-01" db="EMBL/GenBank/DDBJ databases">
        <title>Analysis of 21 Apiospora genomes using comparative genomics revels a genus with tremendous synthesis potential of carbohydrate active enzymes and secondary metabolites.</title>
        <authorList>
            <person name="Sorensen T."/>
        </authorList>
    </citation>
    <scope>NUCLEOTIDE SEQUENCE [LARGE SCALE GENOMIC DNA]</scope>
    <source>
        <strain evidence="3 4">CBS 83171</strain>
    </source>
</reference>
<organism evidence="3 4">
    <name type="scientific">Apiospora saccharicola</name>
    <dbReference type="NCBI Taxonomy" id="335842"/>
    <lineage>
        <taxon>Eukaryota</taxon>
        <taxon>Fungi</taxon>
        <taxon>Dikarya</taxon>
        <taxon>Ascomycota</taxon>
        <taxon>Pezizomycotina</taxon>
        <taxon>Sordariomycetes</taxon>
        <taxon>Xylariomycetidae</taxon>
        <taxon>Amphisphaeriales</taxon>
        <taxon>Apiosporaceae</taxon>
        <taxon>Apiospora</taxon>
    </lineage>
</organism>
<feature type="signal peptide" evidence="2">
    <location>
        <begin position="1"/>
        <end position="19"/>
    </location>
</feature>
<feature type="compositionally biased region" description="Polar residues" evidence="1">
    <location>
        <begin position="25"/>
        <end position="38"/>
    </location>
</feature>
<name>A0ABR1UE01_9PEZI</name>
<dbReference type="EMBL" id="JAQQWM010000007">
    <property type="protein sequence ID" value="KAK8057133.1"/>
    <property type="molecule type" value="Genomic_DNA"/>
</dbReference>
<sequence>MAPAHRALVALLSAASAGGLYDSGTRPQLSPSHLGTSDLTDDPILTDSGQGADFKISEDGPAFYSIEVEPRVAVWLHSLEVYLWSRSIPPLRIISLHTYAVPSATVV</sequence>
<feature type="chain" id="PRO_5046301981" evidence="2">
    <location>
        <begin position="20"/>
        <end position="107"/>
    </location>
</feature>
<evidence type="ECO:0000256" key="1">
    <source>
        <dbReference type="SAM" id="MobiDB-lite"/>
    </source>
</evidence>
<protein>
    <submittedName>
        <fullName evidence="3">Uncharacterized protein</fullName>
    </submittedName>
</protein>
<keyword evidence="4" id="KW-1185">Reference proteome</keyword>
<proteinExistence type="predicted"/>
<evidence type="ECO:0000256" key="2">
    <source>
        <dbReference type="SAM" id="SignalP"/>
    </source>
</evidence>
<evidence type="ECO:0000313" key="3">
    <source>
        <dbReference type="EMBL" id="KAK8057133.1"/>
    </source>
</evidence>
<comment type="caution">
    <text evidence="3">The sequence shown here is derived from an EMBL/GenBank/DDBJ whole genome shotgun (WGS) entry which is preliminary data.</text>
</comment>
<keyword evidence="2" id="KW-0732">Signal</keyword>
<evidence type="ECO:0000313" key="4">
    <source>
        <dbReference type="Proteomes" id="UP001446871"/>
    </source>
</evidence>
<accession>A0ABR1UE01</accession>
<gene>
    <name evidence="3" type="ORF">PG996_011070</name>
</gene>
<dbReference type="Proteomes" id="UP001446871">
    <property type="component" value="Unassembled WGS sequence"/>
</dbReference>